<dbReference type="PANTHER" id="PTHR43767">
    <property type="entry name" value="LONG-CHAIN-FATTY-ACID--COA LIGASE"/>
    <property type="match status" value="1"/>
</dbReference>
<feature type="domain" description="AMP-dependent synthetase/ligase" evidence="1">
    <location>
        <begin position="273"/>
        <end position="451"/>
    </location>
</feature>
<dbReference type="PANTHER" id="PTHR43767:SF1">
    <property type="entry name" value="NONRIBOSOMAL PEPTIDE SYNTHASE PES1 (EUROFUNG)-RELATED"/>
    <property type="match status" value="1"/>
</dbReference>
<evidence type="ECO:0008006" key="5">
    <source>
        <dbReference type="Google" id="ProtNLM"/>
    </source>
</evidence>
<dbReference type="Gene3D" id="3.40.50.12780">
    <property type="entry name" value="N-terminal domain of ligase-like"/>
    <property type="match status" value="2"/>
</dbReference>
<dbReference type="GO" id="GO:0016878">
    <property type="term" value="F:acid-thiol ligase activity"/>
    <property type="evidence" value="ECO:0007669"/>
    <property type="project" value="UniProtKB-ARBA"/>
</dbReference>
<gene>
    <name evidence="3" type="ORF">A2Y75_07980</name>
</gene>
<evidence type="ECO:0000259" key="1">
    <source>
        <dbReference type="Pfam" id="PF00501"/>
    </source>
</evidence>
<dbReference type="Pfam" id="PF00501">
    <property type="entry name" value="AMP-binding"/>
    <property type="match status" value="2"/>
</dbReference>
<dbReference type="InterPro" id="IPR000873">
    <property type="entry name" value="AMP-dep_synth/lig_dom"/>
</dbReference>
<dbReference type="EMBL" id="MELK01000010">
    <property type="protein sequence ID" value="OFW59800.1"/>
    <property type="molecule type" value="Genomic_DNA"/>
</dbReference>
<name>A0A1F2WSL0_9ACTN</name>
<dbReference type="PROSITE" id="PS00455">
    <property type="entry name" value="AMP_BINDING"/>
    <property type="match status" value="1"/>
</dbReference>
<protein>
    <recommendedName>
        <fullName evidence="5">Long-chain fatty acid--CoA ligase</fullName>
    </recommendedName>
</protein>
<feature type="domain" description="AMP-binding enzyme C-terminal" evidence="2">
    <location>
        <begin position="505"/>
        <end position="583"/>
    </location>
</feature>
<dbReference type="InterPro" id="IPR042099">
    <property type="entry name" value="ANL_N_sf"/>
</dbReference>
<dbReference type="Gene3D" id="3.30.300.30">
    <property type="match status" value="1"/>
</dbReference>
<organism evidence="3 4">
    <name type="scientific">Candidatus Solincola sediminis</name>
    <dbReference type="NCBI Taxonomy" id="1797199"/>
    <lineage>
        <taxon>Bacteria</taxon>
        <taxon>Bacillati</taxon>
        <taxon>Actinomycetota</taxon>
        <taxon>Candidatus Geothermincolia</taxon>
        <taxon>Candidatus Geothermincolales</taxon>
        <taxon>Candidatus Geothermincolaceae</taxon>
        <taxon>Candidatus Solincola</taxon>
    </lineage>
</organism>
<reference evidence="3 4" key="1">
    <citation type="journal article" date="2016" name="Nat. Commun.">
        <title>Thousands of microbial genomes shed light on interconnected biogeochemical processes in an aquifer system.</title>
        <authorList>
            <person name="Anantharaman K."/>
            <person name="Brown C.T."/>
            <person name="Hug L.A."/>
            <person name="Sharon I."/>
            <person name="Castelle C.J."/>
            <person name="Probst A.J."/>
            <person name="Thomas B.C."/>
            <person name="Singh A."/>
            <person name="Wilkins M.J."/>
            <person name="Karaoz U."/>
            <person name="Brodie E.L."/>
            <person name="Williams K.H."/>
            <person name="Hubbard S.S."/>
            <person name="Banfield J.F."/>
        </authorList>
    </citation>
    <scope>NUCLEOTIDE SEQUENCE [LARGE SCALE GENOMIC DNA]</scope>
</reference>
<evidence type="ECO:0000313" key="3">
    <source>
        <dbReference type="EMBL" id="OFW59800.1"/>
    </source>
</evidence>
<comment type="caution">
    <text evidence="3">The sequence shown here is derived from an EMBL/GenBank/DDBJ whole genome shotgun (WGS) entry which is preliminary data.</text>
</comment>
<dbReference type="Proteomes" id="UP000177876">
    <property type="component" value="Unassembled WGS sequence"/>
</dbReference>
<dbReference type="AlphaFoldDB" id="A0A1F2WSL0"/>
<accession>A0A1F2WSL0</accession>
<dbReference type="InterPro" id="IPR020845">
    <property type="entry name" value="AMP-binding_CS"/>
</dbReference>
<dbReference type="InterPro" id="IPR025110">
    <property type="entry name" value="AMP-bd_C"/>
</dbReference>
<sequence>MTGKTDYRRTLHYAAERNAKIAPKRLAVVWGEKRVTWKDFYDDCKRIANAFLELGVKEGENIGCMLRNCPQFVELQITAGMIKVRAFNINYRYKEDELHYVLDNADAVIIVCHPEYEDVLEAVRDRLPLLRHIIVSGKSARGNLEWEQLMASADSSPPRPAWGIGGNRTELFIYTGGTTGMPKGVLWPQENMARMIANNLSNALIKNLHLLVEAPPPSPDMLLGMLNLPLRKTPLKHLYFASFKNRWLMEQIGNFLEKYLLVPPGINLILRTLGESFTVLVASPLMHGAAWVGVLPTINACGTLYFLPDSLHFDPHSMWRTVEKEQLKIIELVGDAFAVPMLEALEEKDYDLSSVVVLATGGVKLSPPMKERLHEKLPNALIADTLLASEGGGAVADASVSRSHIPKTRFKIQSTGKFPVMVINEEGKFVKPGSREVGMLAYGGAQSTGYWKDLEKTRETYIQIEGKTWVKVGDMCTVEADGTIDLIGRSHTCINSGGEKVYPYEVENLLLSHPKIRDVTVVGVPHERWGQAITAVIELLAGESGSGQLEQELNRFLHDSLSDYKCPKYWVFVESMDRSDSGKVHYSAVRKAAMDALGIMDAQSDGRK</sequence>
<dbReference type="STRING" id="1797197.A2Y75_07980"/>
<dbReference type="InterPro" id="IPR050237">
    <property type="entry name" value="ATP-dep_AMP-bd_enzyme"/>
</dbReference>
<dbReference type="Pfam" id="PF13193">
    <property type="entry name" value="AMP-binding_C"/>
    <property type="match status" value="1"/>
</dbReference>
<evidence type="ECO:0000313" key="4">
    <source>
        <dbReference type="Proteomes" id="UP000177876"/>
    </source>
</evidence>
<evidence type="ECO:0000259" key="2">
    <source>
        <dbReference type="Pfam" id="PF13193"/>
    </source>
</evidence>
<proteinExistence type="predicted"/>
<dbReference type="SUPFAM" id="SSF56801">
    <property type="entry name" value="Acetyl-CoA synthetase-like"/>
    <property type="match status" value="1"/>
</dbReference>
<feature type="domain" description="AMP-dependent synthetase/ligase" evidence="1">
    <location>
        <begin position="16"/>
        <end position="198"/>
    </location>
</feature>
<dbReference type="InterPro" id="IPR045851">
    <property type="entry name" value="AMP-bd_C_sf"/>
</dbReference>